<evidence type="ECO:0000256" key="5">
    <source>
        <dbReference type="SAM" id="Phobius"/>
    </source>
</evidence>
<feature type="non-terminal residue" evidence="7">
    <location>
        <position position="1"/>
    </location>
</feature>
<organism evidence="7 8">
    <name type="scientific">Cryomyces antarcticus</name>
    <dbReference type="NCBI Taxonomy" id="329879"/>
    <lineage>
        <taxon>Eukaryota</taxon>
        <taxon>Fungi</taxon>
        <taxon>Dikarya</taxon>
        <taxon>Ascomycota</taxon>
        <taxon>Pezizomycotina</taxon>
        <taxon>Dothideomycetes</taxon>
        <taxon>Dothideomycetes incertae sedis</taxon>
        <taxon>Cryomyces</taxon>
    </lineage>
</organism>
<keyword evidence="4 5" id="KW-0472">Membrane</keyword>
<comment type="subcellular location">
    <subcellularLocation>
        <location evidence="1">Membrane</location>
        <topology evidence="1">Multi-pass membrane protein</topology>
    </subcellularLocation>
</comment>
<protein>
    <submittedName>
        <fullName evidence="7">Xenotropic and polytropic retrovirus receptor 1</fullName>
    </submittedName>
</protein>
<evidence type="ECO:0000259" key="6">
    <source>
        <dbReference type="PROSITE" id="PS51380"/>
    </source>
</evidence>
<sequence>LGDPYARNPFLREVLAFKHIWMYYVAMIVDPIIRFNWIFYVIFDERLQITALLAFFVALTEVCRRGVWTLFRVENEHCT</sequence>
<feature type="transmembrane region" description="Helical" evidence="5">
    <location>
        <begin position="20"/>
        <end position="43"/>
    </location>
</feature>
<dbReference type="PANTHER" id="PTHR10783">
    <property type="entry name" value="XENOTROPIC AND POLYTROPIC RETROVIRUS RECEPTOR 1-RELATED"/>
    <property type="match status" value="1"/>
</dbReference>
<dbReference type="EMBL" id="JAVRRA010029177">
    <property type="protein sequence ID" value="KAK5021450.1"/>
    <property type="molecule type" value="Genomic_DNA"/>
</dbReference>
<keyword evidence="7" id="KW-0675">Receptor</keyword>
<evidence type="ECO:0000313" key="7">
    <source>
        <dbReference type="EMBL" id="KAK5021450.1"/>
    </source>
</evidence>
<dbReference type="Pfam" id="PF03124">
    <property type="entry name" value="EXS"/>
    <property type="match status" value="1"/>
</dbReference>
<feature type="non-terminal residue" evidence="7">
    <location>
        <position position="79"/>
    </location>
</feature>
<dbReference type="Proteomes" id="UP001357485">
    <property type="component" value="Unassembled WGS sequence"/>
</dbReference>
<comment type="caution">
    <text evidence="7">The sequence shown here is derived from an EMBL/GenBank/DDBJ whole genome shotgun (WGS) entry which is preliminary data.</text>
</comment>
<dbReference type="InterPro" id="IPR004342">
    <property type="entry name" value="EXS_C"/>
</dbReference>
<gene>
    <name evidence="7" type="primary">SYG1_3</name>
    <name evidence="7" type="ORF">LTR16_012493</name>
</gene>
<evidence type="ECO:0000256" key="3">
    <source>
        <dbReference type="ARBA" id="ARBA00022989"/>
    </source>
</evidence>
<evidence type="ECO:0000256" key="2">
    <source>
        <dbReference type="ARBA" id="ARBA00022692"/>
    </source>
</evidence>
<keyword evidence="3 5" id="KW-1133">Transmembrane helix</keyword>
<keyword evidence="2 5" id="KW-0812">Transmembrane</keyword>
<evidence type="ECO:0000256" key="4">
    <source>
        <dbReference type="ARBA" id="ARBA00023136"/>
    </source>
</evidence>
<proteinExistence type="predicted"/>
<dbReference type="PANTHER" id="PTHR10783:SF103">
    <property type="entry name" value="SOLUTE CARRIER FAMILY 53 MEMBER 1"/>
    <property type="match status" value="1"/>
</dbReference>
<evidence type="ECO:0000313" key="8">
    <source>
        <dbReference type="Proteomes" id="UP001357485"/>
    </source>
</evidence>
<feature type="domain" description="EXS" evidence="6">
    <location>
        <begin position="1"/>
        <end position="79"/>
    </location>
</feature>
<dbReference type="PROSITE" id="PS51380">
    <property type="entry name" value="EXS"/>
    <property type="match status" value="1"/>
</dbReference>
<keyword evidence="8" id="KW-1185">Reference proteome</keyword>
<name>A0ABR0ITJ5_9PEZI</name>
<accession>A0ABR0ITJ5</accession>
<evidence type="ECO:0000256" key="1">
    <source>
        <dbReference type="ARBA" id="ARBA00004141"/>
    </source>
</evidence>
<reference evidence="7 8" key="1">
    <citation type="submission" date="2023-08" db="EMBL/GenBank/DDBJ databases">
        <title>Black Yeasts Isolated from many extreme environments.</title>
        <authorList>
            <person name="Coleine C."/>
            <person name="Stajich J.E."/>
            <person name="Selbmann L."/>
        </authorList>
    </citation>
    <scope>NUCLEOTIDE SEQUENCE [LARGE SCALE GENOMIC DNA]</scope>
    <source>
        <strain evidence="7 8">CCFEE 536</strain>
    </source>
</reference>